<dbReference type="GO" id="GO:0003824">
    <property type="term" value="F:catalytic activity"/>
    <property type="evidence" value="ECO:0007669"/>
    <property type="project" value="InterPro"/>
</dbReference>
<keyword evidence="4" id="KW-0479">Metal-binding</keyword>
<dbReference type="CDD" id="cd01335">
    <property type="entry name" value="Radical_SAM"/>
    <property type="match status" value="1"/>
</dbReference>
<feature type="region of interest" description="Disordered" evidence="7">
    <location>
        <begin position="1"/>
        <end position="22"/>
    </location>
</feature>
<dbReference type="InterPro" id="IPR013785">
    <property type="entry name" value="Aldolase_TIM"/>
</dbReference>
<evidence type="ECO:0000256" key="4">
    <source>
        <dbReference type="ARBA" id="ARBA00022723"/>
    </source>
</evidence>
<dbReference type="SFLD" id="SFLDS00029">
    <property type="entry name" value="Radical_SAM"/>
    <property type="match status" value="1"/>
</dbReference>
<dbReference type="SFLD" id="SFLDG01067">
    <property type="entry name" value="SPASM/twitch_domain_containing"/>
    <property type="match status" value="1"/>
</dbReference>
<reference evidence="10 11" key="1">
    <citation type="submission" date="2019-07" db="EMBL/GenBank/DDBJ databases">
        <title>Whole genome shotgun sequence of Rhodospirillum oryzae NBRC 107573.</title>
        <authorList>
            <person name="Hosoyama A."/>
            <person name="Uohara A."/>
            <person name="Ohji S."/>
            <person name="Ichikawa N."/>
        </authorList>
    </citation>
    <scope>NUCLEOTIDE SEQUENCE [LARGE SCALE GENOMIC DNA]</scope>
    <source>
        <strain evidence="10 11">NBRC 107573</strain>
    </source>
</reference>
<dbReference type="EMBL" id="BJZO01000064">
    <property type="protein sequence ID" value="GEO82179.1"/>
    <property type="molecule type" value="Genomic_DNA"/>
</dbReference>
<dbReference type="Proteomes" id="UP000321567">
    <property type="component" value="Unassembled WGS sequence"/>
</dbReference>
<evidence type="ECO:0000256" key="7">
    <source>
        <dbReference type="SAM" id="MobiDB-lite"/>
    </source>
</evidence>
<feature type="domain" description="4Fe4S-binding SPASM" evidence="9">
    <location>
        <begin position="243"/>
        <end position="304"/>
    </location>
</feature>
<dbReference type="SFLD" id="SFLDG01387">
    <property type="entry name" value="BtrN-like_SPASM_domain_contain"/>
    <property type="match status" value="1"/>
</dbReference>
<dbReference type="RefSeq" id="WP_147164195.1">
    <property type="nucleotide sequence ID" value="NZ_BJZO01000064.1"/>
</dbReference>
<proteinExistence type="predicted"/>
<protein>
    <recommendedName>
        <fullName evidence="12">Radical SAM protein</fullName>
    </recommendedName>
</protein>
<dbReference type="CDD" id="cd21109">
    <property type="entry name" value="SPASM"/>
    <property type="match status" value="1"/>
</dbReference>
<dbReference type="PANTHER" id="PTHR11228:SF7">
    <property type="entry name" value="PQQA PEPTIDE CYCLASE"/>
    <property type="match status" value="1"/>
</dbReference>
<comment type="caution">
    <text evidence="10">The sequence shown here is derived from an EMBL/GenBank/DDBJ whole genome shotgun (WGS) entry which is preliminary data.</text>
</comment>
<evidence type="ECO:0000256" key="5">
    <source>
        <dbReference type="ARBA" id="ARBA00023004"/>
    </source>
</evidence>
<evidence type="ECO:0000256" key="6">
    <source>
        <dbReference type="ARBA" id="ARBA00023014"/>
    </source>
</evidence>
<keyword evidence="6" id="KW-0411">Iron-sulfur</keyword>
<evidence type="ECO:0000313" key="11">
    <source>
        <dbReference type="Proteomes" id="UP000321567"/>
    </source>
</evidence>
<dbReference type="PANTHER" id="PTHR11228">
    <property type="entry name" value="RADICAL SAM DOMAIN PROTEIN"/>
    <property type="match status" value="1"/>
</dbReference>
<dbReference type="InterPro" id="IPR023885">
    <property type="entry name" value="4Fe4S-binding_SPASM_dom"/>
</dbReference>
<keyword evidence="3" id="KW-0949">S-adenosyl-L-methionine</keyword>
<dbReference type="InterPro" id="IPR034391">
    <property type="entry name" value="AdoMet-like_SPASM_containing"/>
</dbReference>
<comment type="cofactor">
    <cofactor evidence="1">
        <name>[4Fe-4S] cluster</name>
        <dbReference type="ChEBI" id="CHEBI:49883"/>
    </cofactor>
</comment>
<dbReference type="AlphaFoldDB" id="A0A512H9P9"/>
<keyword evidence="5" id="KW-0408">Iron</keyword>
<dbReference type="InterPro" id="IPR050377">
    <property type="entry name" value="Radical_SAM_PqqE_MftC-like"/>
</dbReference>
<dbReference type="Pfam" id="PF04055">
    <property type="entry name" value="Radical_SAM"/>
    <property type="match status" value="1"/>
</dbReference>
<sequence>MTDQSLSSSPASSDAGSPPALNPPLEAIPPVFTIETVLGCNLHCPACAIGGGMVMRKHGRLTFERYQIVAEKIRPYCRYFYLHLWGEPLLNIEIYDIIRHASQYSQTNISTNAVTLNDEKAEKLITSGVTDVIVSIDGMSQDVYERYRAGGKVDRALSGLMMLQKYNLAHGTPVAIMPQYILFKHNQHEAAQFAQFCADIGLRATFKAPYLRKTEGLEYSDIPGFRRQHHENQADRLEAMKTCQNGWNVFTIHLDGSVVACCYDHNRETYFGNIFEQSVEEIWNSPAYTRFRYRLRTGHAERFCVDQCLLY</sequence>
<evidence type="ECO:0000259" key="9">
    <source>
        <dbReference type="Pfam" id="PF13186"/>
    </source>
</evidence>
<dbReference type="InterPro" id="IPR007197">
    <property type="entry name" value="rSAM"/>
</dbReference>
<accession>A0A512H9P9</accession>
<dbReference type="GO" id="GO:0046872">
    <property type="term" value="F:metal ion binding"/>
    <property type="evidence" value="ECO:0007669"/>
    <property type="project" value="UniProtKB-KW"/>
</dbReference>
<keyword evidence="11" id="KW-1185">Reference proteome</keyword>
<evidence type="ECO:0000256" key="1">
    <source>
        <dbReference type="ARBA" id="ARBA00001966"/>
    </source>
</evidence>
<name>A0A512H9P9_9PROT</name>
<keyword evidence="2" id="KW-0004">4Fe-4S</keyword>
<dbReference type="OrthoDB" id="5288924at2"/>
<dbReference type="GO" id="GO:0051536">
    <property type="term" value="F:iron-sulfur cluster binding"/>
    <property type="evidence" value="ECO:0007669"/>
    <property type="project" value="UniProtKB-KW"/>
</dbReference>
<feature type="compositionally biased region" description="Low complexity" evidence="7">
    <location>
        <begin position="1"/>
        <end position="19"/>
    </location>
</feature>
<evidence type="ECO:0000259" key="8">
    <source>
        <dbReference type="Pfam" id="PF04055"/>
    </source>
</evidence>
<evidence type="ECO:0000256" key="2">
    <source>
        <dbReference type="ARBA" id="ARBA00022485"/>
    </source>
</evidence>
<dbReference type="SUPFAM" id="SSF102114">
    <property type="entry name" value="Radical SAM enzymes"/>
    <property type="match status" value="1"/>
</dbReference>
<gene>
    <name evidence="10" type="ORF">ROR02_23100</name>
</gene>
<dbReference type="Pfam" id="PF13186">
    <property type="entry name" value="SPASM"/>
    <property type="match status" value="1"/>
</dbReference>
<evidence type="ECO:0000313" key="10">
    <source>
        <dbReference type="EMBL" id="GEO82179.1"/>
    </source>
</evidence>
<evidence type="ECO:0008006" key="12">
    <source>
        <dbReference type="Google" id="ProtNLM"/>
    </source>
</evidence>
<organism evidence="10 11">
    <name type="scientific">Pararhodospirillum oryzae</name>
    <dbReference type="NCBI Taxonomy" id="478448"/>
    <lineage>
        <taxon>Bacteria</taxon>
        <taxon>Pseudomonadati</taxon>
        <taxon>Pseudomonadota</taxon>
        <taxon>Alphaproteobacteria</taxon>
        <taxon>Rhodospirillales</taxon>
        <taxon>Rhodospirillaceae</taxon>
        <taxon>Pararhodospirillum</taxon>
    </lineage>
</organism>
<dbReference type="InterPro" id="IPR058240">
    <property type="entry name" value="rSAM_sf"/>
</dbReference>
<dbReference type="Gene3D" id="3.20.20.70">
    <property type="entry name" value="Aldolase class I"/>
    <property type="match status" value="1"/>
</dbReference>
<feature type="domain" description="Radical SAM core" evidence="8">
    <location>
        <begin position="35"/>
        <end position="170"/>
    </location>
</feature>
<evidence type="ECO:0000256" key="3">
    <source>
        <dbReference type="ARBA" id="ARBA00022691"/>
    </source>
</evidence>